<comment type="caution">
    <text evidence="2">The sequence shown here is derived from an EMBL/GenBank/DDBJ whole genome shotgun (WGS) entry which is preliminary data.</text>
</comment>
<gene>
    <name evidence="2" type="ORF">PMIN01_07101</name>
</gene>
<evidence type="ECO:0000313" key="2">
    <source>
        <dbReference type="EMBL" id="KAF9734198.1"/>
    </source>
</evidence>
<reference evidence="2" key="1">
    <citation type="journal article" date="2020" name="Mol. Plant Microbe Interact.">
        <title>Genome Sequence of the Biocontrol Agent Coniothyrium minitans strain Conio (IMI 134523).</title>
        <authorList>
            <person name="Patel D."/>
            <person name="Shittu T.A."/>
            <person name="Baroncelli R."/>
            <person name="Muthumeenakshi S."/>
            <person name="Osborne T.H."/>
            <person name="Janganan T.K."/>
            <person name="Sreenivasaprasad S."/>
        </authorList>
    </citation>
    <scope>NUCLEOTIDE SEQUENCE</scope>
    <source>
        <strain evidence="2">Conio</strain>
    </source>
</reference>
<evidence type="ECO:0000313" key="3">
    <source>
        <dbReference type="Proteomes" id="UP000756921"/>
    </source>
</evidence>
<proteinExistence type="predicted"/>
<dbReference type="AlphaFoldDB" id="A0A9P6KP13"/>
<protein>
    <submittedName>
        <fullName evidence="2">Uncharacterized protein</fullName>
    </submittedName>
</protein>
<accession>A0A9P6KP13</accession>
<sequence length="170" mass="19083">MKFLFETQKKEFRYLRDKLPPTDSGSGILSHPPETTANEENHTVTADLRGMDVKAGNNLVSDLNGQKVGGVEDSVCSPNVDSVQASNDVGDDYDAHLGRTTTNYSRSFLNWRPRDVRLGAIWTQRRDGLLLNYVYRSIEDINGMMDRTNRAYKSVSASSAFLINKKTYQA</sequence>
<name>A0A9P6KP13_9PLEO</name>
<evidence type="ECO:0000256" key="1">
    <source>
        <dbReference type="SAM" id="MobiDB-lite"/>
    </source>
</evidence>
<keyword evidence="3" id="KW-1185">Reference proteome</keyword>
<dbReference type="Proteomes" id="UP000756921">
    <property type="component" value="Unassembled WGS sequence"/>
</dbReference>
<organism evidence="2 3">
    <name type="scientific">Paraphaeosphaeria minitans</name>
    <dbReference type="NCBI Taxonomy" id="565426"/>
    <lineage>
        <taxon>Eukaryota</taxon>
        <taxon>Fungi</taxon>
        <taxon>Dikarya</taxon>
        <taxon>Ascomycota</taxon>
        <taxon>Pezizomycotina</taxon>
        <taxon>Dothideomycetes</taxon>
        <taxon>Pleosporomycetidae</taxon>
        <taxon>Pleosporales</taxon>
        <taxon>Massarineae</taxon>
        <taxon>Didymosphaeriaceae</taxon>
        <taxon>Paraphaeosphaeria</taxon>
    </lineage>
</organism>
<dbReference type="OrthoDB" id="341259at2759"/>
<feature type="region of interest" description="Disordered" evidence="1">
    <location>
        <begin position="17"/>
        <end position="37"/>
    </location>
</feature>
<dbReference type="EMBL" id="WJXW01000007">
    <property type="protein sequence ID" value="KAF9734198.1"/>
    <property type="molecule type" value="Genomic_DNA"/>
</dbReference>
<feature type="compositionally biased region" description="Polar residues" evidence="1">
    <location>
        <begin position="23"/>
        <end position="37"/>
    </location>
</feature>